<dbReference type="RefSeq" id="WP_014043366.1">
    <property type="nucleotide sequence ID" value="NC_015949.1"/>
</dbReference>
<dbReference type="HOGENOM" id="CLU_059548_0_1_9"/>
<protein>
    <recommendedName>
        <fullName evidence="3">Transposase (putative) YhgA-like domain-containing protein</fullName>
    </recommendedName>
</protein>
<name>G2PYJ8_9FIRM</name>
<dbReference type="InterPro" id="IPR010106">
    <property type="entry name" value="RpnA"/>
</dbReference>
<dbReference type="KEGG" id="clc:Calla_2390"/>
<evidence type="ECO:0000313" key="4">
    <source>
        <dbReference type="EMBL" id="AEM74917.1"/>
    </source>
</evidence>
<dbReference type="EMBL" id="CP003001">
    <property type="protein sequence ID" value="AEM74917.1"/>
    <property type="molecule type" value="Genomic_DNA"/>
</dbReference>
<dbReference type="PANTHER" id="PTHR34611">
    <property type="match status" value="1"/>
</dbReference>
<accession>G2PYJ8</accession>
<proteinExistence type="inferred from homology"/>
<keyword evidence="2" id="KW-0175">Coiled coil</keyword>
<dbReference type="AlphaFoldDB" id="G2PYJ8"/>
<evidence type="ECO:0000256" key="1">
    <source>
        <dbReference type="ARBA" id="ARBA00009787"/>
    </source>
</evidence>
<feature type="domain" description="Transposase (putative) YhgA-like" evidence="3">
    <location>
        <begin position="9"/>
        <end position="201"/>
    </location>
</feature>
<dbReference type="NCBIfam" id="TIGR01784">
    <property type="entry name" value="T_den_put_tspse"/>
    <property type="match status" value="1"/>
</dbReference>
<organism evidence="4 5">
    <name type="scientific">Caldicellulosiruptor acetigenus 6A</name>
    <dbReference type="NCBI Taxonomy" id="632516"/>
    <lineage>
        <taxon>Bacteria</taxon>
        <taxon>Bacillati</taxon>
        <taxon>Bacillota</taxon>
        <taxon>Bacillota incertae sedis</taxon>
        <taxon>Caldicellulosiruptorales</taxon>
        <taxon>Caldicellulosiruptoraceae</taxon>
        <taxon>Caldicellulosiruptor</taxon>
    </lineage>
</organism>
<dbReference type="GO" id="GO:0006310">
    <property type="term" value="P:DNA recombination"/>
    <property type="evidence" value="ECO:0007669"/>
    <property type="project" value="TreeGrafter"/>
</dbReference>
<comment type="similarity">
    <text evidence="1">Belongs to the Rpn/YhgA-like nuclease family.</text>
</comment>
<gene>
    <name evidence="4" type="ORF">Calla_2390</name>
</gene>
<dbReference type="PANTHER" id="PTHR34611:SF2">
    <property type="entry name" value="INACTIVE RECOMBINATION-PROMOTING NUCLEASE-LIKE PROTEIN RPNE-RELATED"/>
    <property type="match status" value="1"/>
</dbReference>
<sequence>MCEKLPPKEHDTTFKFLFADKEEILLLVKDILHYTWADNIEEDTIELVKTNYVTQQFSQVEADVVAKAKLKDKEVYFYILIENQSKVKREMQQKILKYMISLWAEEIRKGVQILPAIIPIVVYNGIGERWNVSTDLMEAFDVFKDDVFRYRVVDIIELDVKKLLEREEDVLTPIVFYLEQAREDRSELIGRLLEVEKNLKKLSKKNVDRFLEWSYHIIRPRLAEDQKSEFDRIAKRVKQEGVEAMGEFISNVARLLDEAKTKDFLAGKLEGKLEGKIEGKIEGKLEGKLEATIEFAKRLIQKGFSDEEVAELTELQIEKVKELRKSFKNTMS</sequence>
<dbReference type="GO" id="GO:1990238">
    <property type="term" value="F:double-stranded DNA endonuclease activity"/>
    <property type="evidence" value="ECO:0007669"/>
    <property type="project" value="TreeGrafter"/>
</dbReference>
<evidence type="ECO:0000259" key="3">
    <source>
        <dbReference type="Pfam" id="PF04754"/>
    </source>
</evidence>
<evidence type="ECO:0000256" key="2">
    <source>
        <dbReference type="SAM" id="Coils"/>
    </source>
</evidence>
<evidence type="ECO:0000313" key="5">
    <source>
        <dbReference type="Proteomes" id="UP000009257"/>
    </source>
</evidence>
<feature type="coiled-coil region" evidence="2">
    <location>
        <begin position="178"/>
        <end position="205"/>
    </location>
</feature>
<dbReference type="Pfam" id="PF04754">
    <property type="entry name" value="Transposase_31"/>
    <property type="match status" value="1"/>
</dbReference>
<dbReference type="Proteomes" id="UP000009257">
    <property type="component" value="Chromosome"/>
</dbReference>
<dbReference type="InterPro" id="IPR006842">
    <property type="entry name" value="Transposase_31"/>
</dbReference>
<reference evidence="4 5" key="1">
    <citation type="submission" date="2011-08" db="EMBL/GenBank/DDBJ databases">
        <title>Complete sequence of Caldicellulosiruptor lactoaceticus 6A.</title>
        <authorList>
            <consortium name="US DOE Joint Genome Institute"/>
            <person name="Lucas S."/>
            <person name="Han J."/>
            <person name="Lapidus A."/>
            <person name="Cheng J.-F."/>
            <person name="Goodwin L."/>
            <person name="Pitluck S."/>
            <person name="Peters L."/>
            <person name="Davenport K."/>
            <person name="Detter J.C."/>
            <person name="Han C."/>
            <person name="Tapia R."/>
            <person name="Land M."/>
            <person name="Hauser L."/>
            <person name="Kyrpides N."/>
            <person name="Ivanova N."/>
            <person name="Ovchinnikova G."/>
            <person name="Pagani I."/>
            <person name="Blumer-Schuette S.E."/>
            <person name="Kelly R.M."/>
            <person name="Woyke T."/>
        </authorList>
    </citation>
    <scope>NUCLEOTIDE SEQUENCE [LARGE SCALE GENOMIC DNA]</scope>
    <source>
        <strain evidence="4 5">6A</strain>
    </source>
</reference>
<dbReference type="InterPro" id="IPR051699">
    <property type="entry name" value="Rpn/YhgA-like_nuclease"/>
</dbReference>